<gene>
    <name evidence="7" type="ORF">JMJ35_002837</name>
</gene>
<evidence type="ECO:0000313" key="7">
    <source>
        <dbReference type="EMBL" id="KAK0514220.1"/>
    </source>
</evidence>
<accession>A0AA39R5K5</accession>
<dbReference type="InterPro" id="IPR029069">
    <property type="entry name" value="HotDog_dom_sf"/>
</dbReference>
<feature type="region of interest" description="Disordered" evidence="5">
    <location>
        <begin position="64"/>
        <end position="90"/>
    </location>
</feature>
<dbReference type="PANTHER" id="PTHR12655">
    <property type="entry name" value="ACYL-COA THIOESTERASE"/>
    <property type="match status" value="1"/>
</dbReference>
<evidence type="ECO:0000256" key="3">
    <source>
        <dbReference type="ARBA" id="ARBA00022801"/>
    </source>
</evidence>
<feature type="region of interest" description="Disordered" evidence="5">
    <location>
        <begin position="374"/>
        <end position="393"/>
    </location>
</feature>
<evidence type="ECO:0000313" key="8">
    <source>
        <dbReference type="Proteomes" id="UP001166286"/>
    </source>
</evidence>
<evidence type="ECO:0000256" key="4">
    <source>
        <dbReference type="ARBA" id="ARBA00022946"/>
    </source>
</evidence>
<dbReference type="Gene3D" id="3.10.129.10">
    <property type="entry name" value="Hotdog Thioesterase"/>
    <property type="match status" value="2"/>
</dbReference>
<keyword evidence="3" id="KW-0378">Hydrolase</keyword>
<dbReference type="FunFam" id="3.10.129.10:FF:000038">
    <property type="entry name" value="Acyl-CoA thioester hydrolase"/>
    <property type="match status" value="1"/>
</dbReference>
<dbReference type="FunFam" id="3.10.129.10:FF:000032">
    <property type="entry name" value="Acyl-CoA thioester hydrolase"/>
    <property type="match status" value="1"/>
</dbReference>
<evidence type="ECO:0000256" key="5">
    <source>
        <dbReference type="SAM" id="MobiDB-lite"/>
    </source>
</evidence>
<dbReference type="GO" id="GO:0047617">
    <property type="term" value="F:fatty acyl-CoA hydrolase activity"/>
    <property type="evidence" value="ECO:0007669"/>
    <property type="project" value="TreeGrafter"/>
</dbReference>
<evidence type="ECO:0000256" key="2">
    <source>
        <dbReference type="ARBA" id="ARBA00022737"/>
    </source>
</evidence>
<dbReference type="GO" id="GO:0005739">
    <property type="term" value="C:mitochondrion"/>
    <property type="evidence" value="ECO:0007669"/>
    <property type="project" value="TreeGrafter"/>
</dbReference>
<dbReference type="EMBL" id="JAFEKC020000005">
    <property type="protein sequence ID" value="KAK0514220.1"/>
    <property type="molecule type" value="Genomic_DNA"/>
</dbReference>
<dbReference type="AlphaFoldDB" id="A0AA39R5K5"/>
<keyword evidence="4" id="KW-0809">Transit peptide</keyword>
<organism evidence="7 8">
    <name type="scientific">Cladonia borealis</name>
    <dbReference type="NCBI Taxonomy" id="184061"/>
    <lineage>
        <taxon>Eukaryota</taxon>
        <taxon>Fungi</taxon>
        <taxon>Dikarya</taxon>
        <taxon>Ascomycota</taxon>
        <taxon>Pezizomycotina</taxon>
        <taxon>Lecanoromycetes</taxon>
        <taxon>OSLEUM clade</taxon>
        <taxon>Lecanoromycetidae</taxon>
        <taxon>Lecanorales</taxon>
        <taxon>Lecanorineae</taxon>
        <taxon>Cladoniaceae</taxon>
        <taxon>Cladonia</taxon>
    </lineage>
</organism>
<keyword evidence="8" id="KW-1185">Reference proteome</keyword>
<protein>
    <recommendedName>
        <fullName evidence="6">HotDog ACOT-type domain-containing protein</fullName>
    </recommendedName>
</protein>
<sequence>MRHLRPPFYLQHVRLRAPATSDLRKFPGVTRRLHTSPIYCTDGVYKDLTAMRVRTPWVEALRKKREEGIDPTKKSNTPATPPDRDLKPKKMSDSFHRVVIPLAQDPWLLDNYLNANGHIRLGTIFMDLDALSGVIAYKHTGEQVTTVTAAVDRITINHPLKELCDLELSGQVTFATGRSSMEISLQVAKAPVNGAKVKKEDVLMTCAFTMVSLDPSTKKPVAISPILLETDEEKRLFALGEKNSNEKKAMAKRALRKQAPNDEESDLIHAMWLKQLEYHDPNLPARKPQNTLYMSTTRIDTTQIMQPQYRNRHNFMIFGGFLLKQTFELAFCCAAAFSHSRPTFVSLDPSTFENPVPVGSVLYLTATVAYTDRAEGRSEDNGGNEGKTGGEEKYTRVQIRVDSKVRNIEHGETKPTGQFNYTFLVEKDVRIMPQTYSEFMIWVDARRRAERVRVTIDGLGGVDVDEGKDDGRESRVTE</sequence>
<dbReference type="SUPFAM" id="SSF54637">
    <property type="entry name" value="Thioesterase/thiol ester dehydrase-isomerase"/>
    <property type="match status" value="2"/>
</dbReference>
<dbReference type="InterPro" id="IPR033120">
    <property type="entry name" value="HOTDOG_ACOT"/>
</dbReference>
<feature type="compositionally biased region" description="Basic and acidic residues" evidence="5">
    <location>
        <begin position="64"/>
        <end position="73"/>
    </location>
</feature>
<dbReference type="GO" id="GO:0006637">
    <property type="term" value="P:acyl-CoA metabolic process"/>
    <property type="evidence" value="ECO:0007669"/>
    <property type="project" value="TreeGrafter"/>
</dbReference>
<keyword evidence="2" id="KW-0677">Repeat</keyword>
<comment type="similarity">
    <text evidence="1">Belongs to the acyl coenzyme A hydrolase family.</text>
</comment>
<proteinExistence type="inferred from homology"/>
<dbReference type="Proteomes" id="UP001166286">
    <property type="component" value="Unassembled WGS sequence"/>
</dbReference>
<reference evidence="7" key="1">
    <citation type="submission" date="2023-03" db="EMBL/GenBank/DDBJ databases">
        <title>Complete genome of Cladonia borealis.</title>
        <authorList>
            <person name="Park H."/>
        </authorList>
    </citation>
    <scope>NUCLEOTIDE SEQUENCE</scope>
    <source>
        <strain evidence="7">ANT050790</strain>
    </source>
</reference>
<evidence type="ECO:0000259" key="6">
    <source>
        <dbReference type="PROSITE" id="PS51770"/>
    </source>
</evidence>
<dbReference type="CDD" id="cd03442">
    <property type="entry name" value="BFIT_BACH"/>
    <property type="match status" value="2"/>
</dbReference>
<name>A0AA39R5K5_9LECA</name>
<comment type="caution">
    <text evidence="7">The sequence shown here is derived from an EMBL/GenBank/DDBJ whole genome shotgun (WGS) entry which is preliminary data.</text>
</comment>
<feature type="domain" description="HotDog ACOT-type" evidence="6">
    <location>
        <begin position="98"/>
        <end position="216"/>
    </location>
</feature>
<dbReference type="PROSITE" id="PS51770">
    <property type="entry name" value="HOTDOG_ACOT"/>
    <property type="match status" value="2"/>
</dbReference>
<feature type="domain" description="HotDog ACOT-type" evidence="6">
    <location>
        <begin position="295"/>
        <end position="429"/>
    </location>
</feature>
<dbReference type="PANTHER" id="PTHR12655:SF0">
    <property type="entry name" value="ACYL-COENZYME A THIOESTERASE 9, MITOCHONDRIAL"/>
    <property type="match status" value="1"/>
</dbReference>
<evidence type="ECO:0000256" key="1">
    <source>
        <dbReference type="ARBA" id="ARBA00010458"/>
    </source>
</evidence>